<dbReference type="Proteomes" id="UP000189674">
    <property type="component" value="Chromosome"/>
</dbReference>
<evidence type="ECO:0000313" key="8">
    <source>
        <dbReference type="Proteomes" id="UP000189674"/>
    </source>
</evidence>
<reference evidence="8" key="1">
    <citation type="submission" date="2017-02" db="EMBL/GenBank/DDBJ databases">
        <title>Comparative genomics and description of representatives of a novel lineage of planctomycetes thriving in anoxic sediments.</title>
        <authorList>
            <person name="Spring S."/>
            <person name="Bunk B."/>
            <person name="Sproer C."/>
        </authorList>
    </citation>
    <scope>NUCLEOTIDE SEQUENCE [LARGE SCALE GENOMIC DNA]</scope>
    <source>
        <strain evidence="8">ST-NAGAB-D1</strain>
    </source>
</reference>
<evidence type="ECO:0000259" key="6">
    <source>
        <dbReference type="Pfam" id="PF00884"/>
    </source>
</evidence>
<keyword evidence="5" id="KW-0732">Signal</keyword>
<dbReference type="PANTHER" id="PTHR42693:SF53">
    <property type="entry name" value="ENDO-4-O-SULFATASE"/>
    <property type="match status" value="1"/>
</dbReference>
<dbReference type="InterPro" id="IPR006311">
    <property type="entry name" value="TAT_signal"/>
</dbReference>
<dbReference type="CDD" id="cd16025">
    <property type="entry name" value="PAS_like"/>
    <property type="match status" value="1"/>
</dbReference>
<dbReference type="SUPFAM" id="SSF53649">
    <property type="entry name" value="Alkaline phosphatase-like"/>
    <property type="match status" value="1"/>
</dbReference>
<gene>
    <name evidence="7" type="primary">atsA_17</name>
    <name evidence="7" type="ORF">STSP2_02306</name>
</gene>
<evidence type="ECO:0000256" key="3">
    <source>
        <dbReference type="ARBA" id="ARBA00022801"/>
    </source>
</evidence>
<dbReference type="KEGG" id="alus:STSP2_02306"/>
<dbReference type="RefSeq" id="WP_146662656.1">
    <property type="nucleotide sequence ID" value="NZ_CP019791.1"/>
</dbReference>
<feature type="domain" description="Sulfatase N-terminal" evidence="6">
    <location>
        <begin position="34"/>
        <end position="447"/>
    </location>
</feature>
<dbReference type="FunFam" id="3.40.720.10:FF:000047">
    <property type="entry name" value="Arylsulfatase"/>
    <property type="match status" value="1"/>
</dbReference>
<evidence type="ECO:0000256" key="5">
    <source>
        <dbReference type="SAM" id="SignalP"/>
    </source>
</evidence>
<dbReference type="STRING" id="1936003.STSP2_02306"/>
<comment type="similarity">
    <text evidence="1">Belongs to the sulfatase family.</text>
</comment>
<dbReference type="GO" id="GO:0004065">
    <property type="term" value="F:arylsulfatase activity"/>
    <property type="evidence" value="ECO:0007669"/>
    <property type="project" value="UniProtKB-EC"/>
</dbReference>
<evidence type="ECO:0000313" key="7">
    <source>
        <dbReference type="EMBL" id="AQT69119.1"/>
    </source>
</evidence>
<dbReference type="Gene3D" id="3.40.720.10">
    <property type="entry name" value="Alkaline Phosphatase, subunit A"/>
    <property type="match status" value="1"/>
</dbReference>
<dbReference type="Pfam" id="PF00884">
    <property type="entry name" value="Sulfatase"/>
    <property type="match status" value="1"/>
</dbReference>
<name>A0A1U9NMI4_9BACT</name>
<keyword evidence="8" id="KW-1185">Reference proteome</keyword>
<dbReference type="InterPro" id="IPR050738">
    <property type="entry name" value="Sulfatase"/>
</dbReference>
<protein>
    <submittedName>
        <fullName evidence="7">Arylsulfatase</fullName>
        <ecNumber evidence="7">3.1.6.1</ecNumber>
    </submittedName>
</protein>
<dbReference type="InterPro" id="IPR017850">
    <property type="entry name" value="Alkaline_phosphatase_core_sf"/>
</dbReference>
<sequence length="559" mass="63391" precursor="true">MQRRDFLKTVAAGALGLSALPTANAKTPKKAAAPNIMVVMVDDMGFSDLGCYGGEIDTPNIDSLADNGLRFTQFRNCARCCPTRAALLTGQYPHEVGLTVNGRTLASSGVTIPEMLKPAGYNTAMVGKWHLSHTPTLGDRHQKWLDHHIQHEPFAPIDSYPVNRGFDKFYGVIWGVIDYFDPFSLVEGVKPVKQVPQDYYFTDAITDKAVDYIKGYADKDEPFFMYYAHCAPHWPLHAKKKDIEKYRGTYDDGWEKLRKDRYQRQLELGLFDEKKAPLPDLQDGGRKWDELPEDEKAYQRRKMEVHAAMIDCIDQNMGRVIEILKQTGQYENTLILFLSDNGASPESYPTPGYDRTAYTRDGRKVLYNRAAPVEKLGSETSYCGIGQAWANAANTPFKYWKKESYEGGCNTPLIVHWPAGLKTTPGSITHQSGHVMDIAATCLELSGASYPQKYKGHTINPIHGESLKPIIEGKVRQGHDTIFFEHEFGRAVIFDGWKLVDFSGPREQWELYHLEQDLTETRNVAAQYPDKFNELEAKWTEWAKDLGLKQRYNNHNVPF</sequence>
<dbReference type="PANTHER" id="PTHR42693">
    <property type="entry name" value="ARYLSULFATASE FAMILY MEMBER"/>
    <property type="match status" value="1"/>
</dbReference>
<accession>A0A1U9NMI4</accession>
<feature type="signal peptide" evidence="5">
    <location>
        <begin position="1"/>
        <end position="25"/>
    </location>
</feature>
<dbReference type="GO" id="GO:0046872">
    <property type="term" value="F:metal ion binding"/>
    <property type="evidence" value="ECO:0007669"/>
    <property type="project" value="UniProtKB-KW"/>
</dbReference>
<evidence type="ECO:0000256" key="1">
    <source>
        <dbReference type="ARBA" id="ARBA00008779"/>
    </source>
</evidence>
<keyword evidence="3 7" id="KW-0378">Hydrolase</keyword>
<keyword evidence="4" id="KW-0106">Calcium</keyword>
<dbReference type="OrthoDB" id="9783154at2"/>
<dbReference type="AlphaFoldDB" id="A0A1U9NMI4"/>
<dbReference type="PROSITE" id="PS00149">
    <property type="entry name" value="SULFATASE_2"/>
    <property type="match status" value="1"/>
</dbReference>
<dbReference type="Gene3D" id="3.30.1120.10">
    <property type="match status" value="1"/>
</dbReference>
<keyword evidence="2" id="KW-0479">Metal-binding</keyword>
<feature type="chain" id="PRO_5012934057" evidence="5">
    <location>
        <begin position="26"/>
        <end position="559"/>
    </location>
</feature>
<dbReference type="InterPro" id="IPR024607">
    <property type="entry name" value="Sulfatase_CS"/>
</dbReference>
<dbReference type="InterPro" id="IPR000917">
    <property type="entry name" value="Sulfatase_N"/>
</dbReference>
<evidence type="ECO:0000256" key="4">
    <source>
        <dbReference type="ARBA" id="ARBA00022837"/>
    </source>
</evidence>
<proteinExistence type="inferred from homology"/>
<evidence type="ECO:0000256" key="2">
    <source>
        <dbReference type="ARBA" id="ARBA00022723"/>
    </source>
</evidence>
<dbReference type="EC" id="3.1.6.1" evidence="7"/>
<organism evidence="7 8">
    <name type="scientific">Anaerohalosphaera lusitana</name>
    <dbReference type="NCBI Taxonomy" id="1936003"/>
    <lineage>
        <taxon>Bacteria</taxon>
        <taxon>Pseudomonadati</taxon>
        <taxon>Planctomycetota</taxon>
        <taxon>Phycisphaerae</taxon>
        <taxon>Sedimentisphaerales</taxon>
        <taxon>Anaerohalosphaeraceae</taxon>
        <taxon>Anaerohalosphaera</taxon>
    </lineage>
</organism>
<dbReference type="PROSITE" id="PS51318">
    <property type="entry name" value="TAT"/>
    <property type="match status" value="1"/>
</dbReference>
<dbReference type="EMBL" id="CP019791">
    <property type="protein sequence ID" value="AQT69119.1"/>
    <property type="molecule type" value="Genomic_DNA"/>
</dbReference>